<feature type="region of interest" description="Disordered" evidence="1">
    <location>
        <begin position="1"/>
        <end position="25"/>
    </location>
</feature>
<evidence type="ECO:0000259" key="2">
    <source>
        <dbReference type="Pfam" id="PF20411"/>
    </source>
</evidence>
<proteinExistence type="predicted"/>
<accession>A0A4R5XFW1</accession>
<dbReference type="InterPro" id="IPR046520">
    <property type="entry name" value="DUF6697"/>
</dbReference>
<keyword evidence="4" id="KW-1185">Reference proteome</keyword>
<evidence type="ECO:0000256" key="1">
    <source>
        <dbReference type="SAM" id="MobiDB-lite"/>
    </source>
</evidence>
<dbReference type="Proteomes" id="UP000294933">
    <property type="component" value="Unassembled WGS sequence"/>
</dbReference>
<dbReference type="EMBL" id="ML170156">
    <property type="protein sequence ID" value="TDL29027.1"/>
    <property type="molecule type" value="Genomic_DNA"/>
</dbReference>
<evidence type="ECO:0000313" key="4">
    <source>
        <dbReference type="Proteomes" id="UP000294933"/>
    </source>
</evidence>
<dbReference type="VEuPathDB" id="FungiDB:BD410DRAFT_1206"/>
<sequence length="239" mass="27133">MAPVSTARSVLPPTKSMLASRDRKTVGEDLRNARVANIREQKIAVDADHCTKRAFSRAFISHLFGGSPQETFSRPRQDLIDRHGYDGFMCLNTSYNPNAPGERGAAGLFFSLGAPRETPRKHEKVFLRTGANLWMYLGDYEMVRTEPLSSFEYRSLNQNVTNTWTSKAMDKGWALHIRASIRLRRNLRREPTTEELKAFVDKAGQNSNLAAVEIHEIKDAFRTGKEVCYRIVTFHAARN</sequence>
<protein>
    <recommendedName>
        <fullName evidence="2">DUF6697 domain-containing protein</fullName>
    </recommendedName>
</protein>
<dbReference type="AlphaFoldDB" id="A0A4R5XFW1"/>
<reference evidence="3 4" key="1">
    <citation type="submission" date="2018-06" db="EMBL/GenBank/DDBJ databases">
        <title>A transcriptomic atlas of mushroom development highlights an independent origin of complex multicellularity.</title>
        <authorList>
            <consortium name="DOE Joint Genome Institute"/>
            <person name="Krizsan K."/>
            <person name="Almasi E."/>
            <person name="Merenyi Z."/>
            <person name="Sahu N."/>
            <person name="Viragh M."/>
            <person name="Koszo T."/>
            <person name="Mondo S."/>
            <person name="Kiss B."/>
            <person name="Balint B."/>
            <person name="Kues U."/>
            <person name="Barry K."/>
            <person name="Hegedus J.C."/>
            <person name="Henrissat B."/>
            <person name="Johnson J."/>
            <person name="Lipzen A."/>
            <person name="Ohm R."/>
            <person name="Nagy I."/>
            <person name="Pangilinan J."/>
            <person name="Yan J."/>
            <person name="Xiong Y."/>
            <person name="Grigoriev I.V."/>
            <person name="Hibbett D.S."/>
            <person name="Nagy L.G."/>
        </authorList>
    </citation>
    <scope>NUCLEOTIDE SEQUENCE [LARGE SCALE GENOMIC DNA]</scope>
    <source>
        <strain evidence="3 4">SZMC22713</strain>
    </source>
</reference>
<dbReference type="Pfam" id="PF20411">
    <property type="entry name" value="DUF6697"/>
    <property type="match status" value="1"/>
</dbReference>
<feature type="domain" description="DUF6697" evidence="2">
    <location>
        <begin position="55"/>
        <end position="228"/>
    </location>
</feature>
<gene>
    <name evidence="3" type="ORF">BD410DRAFT_1206</name>
</gene>
<organism evidence="3 4">
    <name type="scientific">Rickenella mellea</name>
    <dbReference type="NCBI Taxonomy" id="50990"/>
    <lineage>
        <taxon>Eukaryota</taxon>
        <taxon>Fungi</taxon>
        <taxon>Dikarya</taxon>
        <taxon>Basidiomycota</taxon>
        <taxon>Agaricomycotina</taxon>
        <taxon>Agaricomycetes</taxon>
        <taxon>Hymenochaetales</taxon>
        <taxon>Rickenellaceae</taxon>
        <taxon>Rickenella</taxon>
    </lineage>
</organism>
<name>A0A4R5XFW1_9AGAM</name>
<dbReference type="STRING" id="50990.A0A4R5XFW1"/>
<evidence type="ECO:0000313" key="3">
    <source>
        <dbReference type="EMBL" id="TDL29027.1"/>
    </source>
</evidence>
<dbReference type="OrthoDB" id="3176940at2759"/>